<evidence type="ECO:0000256" key="1">
    <source>
        <dbReference type="SAM" id="MobiDB-lite"/>
    </source>
</evidence>
<dbReference type="RefSeq" id="WP_145989865.1">
    <property type="nucleotide sequence ID" value="NZ_JASPDQ010000009.1"/>
</dbReference>
<dbReference type="AlphaFoldDB" id="A0AAW6ZKC4"/>
<organism evidence="2 3">
    <name type="scientific">Trueperella bernardiae</name>
    <dbReference type="NCBI Taxonomy" id="59561"/>
    <lineage>
        <taxon>Bacteria</taxon>
        <taxon>Bacillati</taxon>
        <taxon>Actinomycetota</taxon>
        <taxon>Actinomycetes</taxon>
        <taxon>Actinomycetales</taxon>
        <taxon>Actinomycetaceae</taxon>
        <taxon>Trueperella</taxon>
    </lineage>
</organism>
<name>A0AAW6ZKC4_9ACTO</name>
<dbReference type="Gene3D" id="1.10.260.40">
    <property type="entry name" value="lambda repressor-like DNA-binding domains"/>
    <property type="match status" value="1"/>
</dbReference>
<gene>
    <name evidence="2" type="ORF">QP858_04885</name>
</gene>
<evidence type="ECO:0008006" key="4">
    <source>
        <dbReference type="Google" id="ProtNLM"/>
    </source>
</evidence>
<reference evidence="2" key="1">
    <citation type="submission" date="2023-05" db="EMBL/GenBank/DDBJ databases">
        <title>Genomic Catalog of Human Bladder Bacteria.</title>
        <authorList>
            <person name="Du J."/>
        </authorList>
    </citation>
    <scope>NUCLEOTIDE SEQUENCE</scope>
    <source>
        <strain evidence="2">UMB1304A</strain>
    </source>
</reference>
<protein>
    <recommendedName>
        <fullName evidence="4">HTH cro/C1-type domain-containing protein</fullName>
    </recommendedName>
</protein>
<dbReference type="InterPro" id="IPR010982">
    <property type="entry name" value="Lambda_DNA-bd_dom_sf"/>
</dbReference>
<evidence type="ECO:0000313" key="2">
    <source>
        <dbReference type="EMBL" id="MDK8601798.1"/>
    </source>
</evidence>
<proteinExistence type="predicted"/>
<dbReference type="GO" id="GO:0003677">
    <property type="term" value="F:DNA binding"/>
    <property type="evidence" value="ECO:0007669"/>
    <property type="project" value="InterPro"/>
</dbReference>
<feature type="region of interest" description="Disordered" evidence="1">
    <location>
        <begin position="55"/>
        <end position="75"/>
    </location>
</feature>
<evidence type="ECO:0000313" key="3">
    <source>
        <dbReference type="Proteomes" id="UP001225576"/>
    </source>
</evidence>
<sequence length="75" mass="8167">MEIRKEREMRQEDLAKELIISRQEAAKIEDPRNSSKMSTLIGYALAVGAGLTSRSTRTTPILAAPRTTPSALAPA</sequence>
<dbReference type="SUPFAM" id="SSF47413">
    <property type="entry name" value="lambda repressor-like DNA-binding domains"/>
    <property type="match status" value="1"/>
</dbReference>
<dbReference type="Proteomes" id="UP001225576">
    <property type="component" value="Unassembled WGS sequence"/>
</dbReference>
<dbReference type="EMBL" id="JASPDQ010000009">
    <property type="protein sequence ID" value="MDK8601798.1"/>
    <property type="molecule type" value="Genomic_DNA"/>
</dbReference>
<comment type="caution">
    <text evidence="2">The sequence shown here is derived from an EMBL/GenBank/DDBJ whole genome shotgun (WGS) entry which is preliminary data.</text>
</comment>
<accession>A0AAW6ZKC4</accession>